<dbReference type="GO" id="GO:0015297">
    <property type="term" value="F:antiporter activity"/>
    <property type="evidence" value="ECO:0007669"/>
    <property type="project" value="InterPro"/>
</dbReference>
<dbReference type="EMBL" id="RCUX01000002">
    <property type="protein sequence ID" value="RLP77546.1"/>
    <property type="molecule type" value="Genomic_DNA"/>
</dbReference>
<dbReference type="InterPro" id="IPR002657">
    <property type="entry name" value="BilAc:Na_symport/Acr3"/>
</dbReference>
<dbReference type="PANTHER" id="PTHR43057:SF1">
    <property type="entry name" value="ARSENICAL-RESISTANCE PROTEIN 3"/>
    <property type="match status" value="1"/>
</dbReference>
<reference evidence="9 10" key="1">
    <citation type="submission" date="2018-10" db="EMBL/GenBank/DDBJ databases">
        <authorList>
            <person name="Li J."/>
        </authorList>
    </citation>
    <scope>NUCLEOTIDE SEQUENCE [LARGE SCALE GENOMIC DNA]</scope>
    <source>
        <strain evidence="9 10">IF 016277</strain>
    </source>
</reference>
<evidence type="ECO:0000313" key="9">
    <source>
        <dbReference type="EMBL" id="RLP77546.1"/>
    </source>
</evidence>
<dbReference type="Proteomes" id="UP000272503">
    <property type="component" value="Unassembled WGS sequence"/>
</dbReference>
<evidence type="ECO:0000256" key="7">
    <source>
        <dbReference type="ARBA" id="ARBA00023136"/>
    </source>
</evidence>
<feature type="transmembrane region" description="Helical" evidence="8">
    <location>
        <begin position="237"/>
        <end position="259"/>
    </location>
</feature>
<evidence type="ECO:0000256" key="5">
    <source>
        <dbReference type="ARBA" id="ARBA00022692"/>
    </source>
</evidence>
<proteinExistence type="inferred from homology"/>
<keyword evidence="10" id="KW-1185">Reference proteome</keyword>
<evidence type="ECO:0000256" key="1">
    <source>
        <dbReference type="ARBA" id="ARBA00004651"/>
    </source>
</evidence>
<sequence>MSTLPERLERWQLPLCLAAVLAGFAVGWAVPAVSAPLELILTPVLALLMCATFLAVPLGQLGASLRDVRFVGAILVLNFLVVPGVVWMLTRTDAGLLLAAGPVDAGVRIGVALVLLAPCVDYVIAFTGIAGGARERLLAAAPLLLLVQGILLPVYLPLMVGGTELTVEPGPFVEALVFLIVIPLIVAALTQATHSRSGIARGISRAGAAWMVPLMMATLFTVVAAQSAQIGSAIGTVLTAVPTYIVFVVLMLPLGLLVGRVFRLDIAGARALTMSGATRNSLVVLPLALALPEPLHGAALVIVTQTLVELTAMPAVVRAVPRIIR</sequence>
<name>A0A3L7AAP9_9MICO</name>
<feature type="transmembrane region" description="Helical" evidence="8">
    <location>
        <begin position="109"/>
        <end position="130"/>
    </location>
</feature>
<organism evidence="9 10">
    <name type="scientific">Mycetocola tolaasinivorans</name>
    <dbReference type="NCBI Taxonomy" id="76635"/>
    <lineage>
        <taxon>Bacteria</taxon>
        <taxon>Bacillati</taxon>
        <taxon>Actinomycetota</taxon>
        <taxon>Actinomycetes</taxon>
        <taxon>Micrococcales</taxon>
        <taxon>Microbacteriaceae</taxon>
        <taxon>Mycetocola</taxon>
    </lineage>
</organism>
<feature type="transmembrane region" description="Helical" evidence="8">
    <location>
        <begin position="206"/>
        <end position="225"/>
    </location>
</feature>
<comment type="subcellular location">
    <subcellularLocation>
        <location evidence="1">Cell membrane</location>
        <topology evidence="1">Multi-pass membrane protein</topology>
    </subcellularLocation>
</comment>
<keyword evidence="5 8" id="KW-0812">Transmembrane</keyword>
<dbReference type="Gene3D" id="1.20.1530.20">
    <property type="match status" value="1"/>
</dbReference>
<dbReference type="PANTHER" id="PTHR43057">
    <property type="entry name" value="ARSENITE EFFLUX TRANSPORTER"/>
    <property type="match status" value="1"/>
</dbReference>
<evidence type="ECO:0000313" key="10">
    <source>
        <dbReference type="Proteomes" id="UP000272503"/>
    </source>
</evidence>
<comment type="similarity">
    <text evidence="2">Belongs to the arsenical resistance-3 (ACR3) (TC 2.A.59) family.</text>
</comment>
<keyword evidence="4" id="KW-1003">Cell membrane</keyword>
<evidence type="ECO:0000256" key="8">
    <source>
        <dbReference type="SAM" id="Phobius"/>
    </source>
</evidence>
<dbReference type="InterPro" id="IPR004706">
    <property type="entry name" value="Arsenical-R_Acr3"/>
</dbReference>
<feature type="transmembrane region" description="Helical" evidence="8">
    <location>
        <begin position="70"/>
        <end position="89"/>
    </location>
</feature>
<dbReference type="AlphaFoldDB" id="A0A3L7AAP9"/>
<dbReference type="Pfam" id="PF01758">
    <property type="entry name" value="SBF"/>
    <property type="match status" value="1"/>
</dbReference>
<dbReference type="GO" id="GO:0015105">
    <property type="term" value="F:arsenite transmembrane transporter activity"/>
    <property type="evidence" value="ECO:0007669"/>
    <property type="project" value="TreeGrafter"/>
</dbReference>
<dbReference type="RefSeq" id="WP_121647527.1">
    <property type="nucleotide sequence ID" value="NZ_RCUX01000002.1"/>
</dbReference>
<evidence type="ECO:0000256" key="4">
    <source>
        <dbReference type="ARBA" id="ARBA00022475"/>
    </source>
</evidence>
<comment type="caution">
    <text evidence="9">The sequence shown here is derived from an EMBL/GenBank/DDBJ whole genome shotgun (WGS) entry which is preliminary data.</text>
</comment>
<dbReference type="GO" id="GO:0015104">
    <property type="term" value="F:antimonite transmembrane transporter activity"/>
    <property type="evidence" value="ECO:0007669"/>
    <property type="project" value="TreeGrafter"/>
</dbReference>
<dbReference type="GO" id="GO:0005886">
    <property type="term" value="C:plasma membrane"/>
    <property type="evidence" value="ECO:0007669"/>
    <property type="project" value="UniProtKB-SubCell"/>
</dbReference>
<accession>A0A3L7AAP9</accession>
<keyword evidence="6 8" id="KW-1133">Transmembrane helix</keyword>
<evidence type="ECO:0000256" key="3">
    <source>
        <dbReference type="ARBA" id="ARBA00022448"/>
    </source>
</evidence>
<protein>
    <submittedName>
        <fullName evidence="9">Arsenic resistance protein</fullName>
    </submittedName>
</protein>
<feature type="transmembrane region" description="Helical" evidence="8">
    <location>
        <begin position="39"/>
        <end position="58"/>
    </location>
</feature>
<dbReference type="InterPro" id="IPR038770">
    <property type="entry name" value="Na+/solute_symporter_sf"/>
</dbReference>
<feature type="transmembrane region" description="Helical" evidence="8">
    <location>
        <begin position="176"/>
        <end position="194"/>
    </location>
</feature>
<gene>
    <name evidence="9" type="ORF">D9V32_03645</name>
</gene>
<keyword evidence="3" id="KW-0813">Transport</keyword>
<dbReference type="OrthoDB" id="3254016at2"/>
<keyword evidence="7 8" id="KW-0472">Membrane</keyword>
<evidence type="ECO:0000256" key="2">
    <source>
        <dbReference type="ARBA" id="ARBA00010110"/>
    </source>
</evidence>
<evidence type="ECO:0000256" key="6">
    <source>
        <dbReference type="ARBA" id="ARBA00022989"/>
    </source>
</evidence>
<feature type="transmembrane region" description="Helical" evidence="8">
    <location>
        <begin position="137"/>
        <end position="156"/>
    </location>
</feature>